<evidence type="ECO:0000256" key="3">
    <source>
        <dbReference type="ARBA" id="ARBA00013208"/>
    </source>
</evidence>
<evidence type="ECO:0000256" key="7">
    <source>
        <dbReference type="RuleBase" id="RU362042"/>
    </source>
</evidence>
<name>A0A6J4P728_9BACT</name>
<dbReference type="PRINTS" id="PR00727">
    <property type="entry name" value="LEADERPTASE"/>
</dbReference>
<dbReference type="PROSITE" id="PS00760">
    <property type="entry name" value="SPASE_I_2"/>
    <property type="match status" value="1"/>
</dbReference>
<dbReference type="InterPro" id="IPR019757">
    <property type="entry name" value="Pept_S26A_signal_pept_1_Lys-AS"/>
</dbReference>
<feature type="active site" evidence="6">
    <location>
        <position position="55"/>
    </location>
</feature>
<keyword evidence="7" id="KW-1133">Transmembrane helix</keyword>
<evidence type="ECO:0000256" key="6">
    <source>
        <dbReference type="PIRSR" id="PIRSR600223-1"/>
    </source>
</evidence>
<evidence type="ECO:0000313" key="9">
    <source>
        <dbReference type="EMBL" id="CAA9406331.1"/>
    </source>
</evidence>
<protein>
    <recommendedName>
        <fullName evidence="4 7">Signal peptidase I</fullName>
        <ecNumber evidence="3 7">3.4.21.89</ecNumber>
    </recommendedName>
</protein>
<dbReference type="Gene3D" id="2.10.109.10">
    <property type="entry name" value="Umud Fragment, subunit A"/>
    <property type="match status" value="2"/>
</dbReference>
<keyword evidence="7" id="KW-0812">Transmembrane</keyword>
<proteinExistence type="inferred from homology"/>
<evidence type="ECO:0000256" key="1">
    <source>
        <dbReference type="ARBA" id="ARBA00000677"/>
    </source>
</evidence>
<dbReference type="NCBIfam" id="TIGR02227">
    <property type="entry name" value="sigpep_I_bact"/>
    <property type="match status" value="1"/>
</dbReference>
<dbReference type="EMBL" id="CADCUR010000174">
    <property type="protein sequence ID" value="CAA9406331.1"/>
    <property type="molecule type" value="Genomic_DNA"/>
</dbReference>
<dbReference type="GO" id="GO:0006465">
    <property type="term" value="P:signal peptide processing"/>
    <property type="evidence" value="ECO:0007669"/>
    <property type="project" value="InterPro"/>
</dbReference>
<keyword evidence="5 7" id="KW-0378">Hydrolase</keyword>
<gene>
    <name evidence="9" type="ORF">AVDCRST_MAG74-1960</name>
</gene>
<dbReference type="GO" id="GO:0016020">
    <property type="term" value="C:membrane"/>
    <property type="evidence" value="ECO:0007669"/>
    <property type="project" value="UniProtKB-SubCell"/>
</dbReference>
<comment type="similarity">
    <text evidence="2 7">Belongs to the peptidase S26 family.</text>
</comment>
<accession>A0A6J4P728</accession>
<dbReference type="GO" id="GO:0004252">
    <property type="term" value="F:serine-type endopeptidase activity"/>
    <property type="evidence" value="ECO:0007669"/>
    <property type="project" value="InterPro"/>
</dbReference>
<comment type="catalytic activity">
    <reaction evidence="1 7">
        <text>Cleavage of hydrophobic, N-terminal signal or leader sequences from secreted and periplasmic proteins.</text>
        <dbReference type="EC" id="3.4.21.89"/>
    </reaction>
</comment>
<feature type="transmembrane region" description="Helical" evidence="7">
    <location>
        <begin position="31"/>
        <end position="49"/>
    </location>
</feature>
<sequence>MSENEKEIKNPAETRPLGPPKSTVREYFESFVVTLIMAIFGMTFILQAVTVPTGSMQNTILIGDYLLVNKFIFAPSGNPVPFLPQRDVERGDIIVFKYPGNKVNPRNDSSRGIVPYQINYVKRVIGLPGETVEFRNNQVFINGQLLPERRIIGDAEDEESALTTREFEPPPSGEKYSAYYSESTMNNVLAGRRMSRSGYEFGVEGKPMQVPENHFFVMGDSRDNSEDSRYWGFVPRELIIGRAMFVYWSCDRAASNGNFFGCLTNPRLDRIGKMIK</sequence>
<keyword evidence="7" id="KW-0645">Protease</keyword>
<dbReference type="GO" id="GO:0009003">
    <property type="term" value="F:signal peptidase activity"/>
    <property type="evidence" value="ECO:0007669"/>
    <property type="project" value="UniProtKB-EC"/>
</dbReference>
<dbReference type="InterPro" id="IPR036286">
    <property type="entry name" value="LexA/Signal_pep-like_sf"/>
</dbReference>
<dbReference type="CDD" id="cd06530">
    <property type="entry name" value="S26_SPase_I"/>
    <property type="match status" value="1"/>
</dbReference>
<dbReference type="SUPFAM" id="SSF51306">
    <property type="entry name" value="LexA/Signal peptidase"/>
    <property type="match status" value="1"/>
</dbReference>
<dbReference type="InterPro" id="IPR000223">
    <property type="entry name" value="Pept_S26A_signal_pept_1"/>
</dbReference>
<dbReference type="PANTHER" id="PTHR43390">
    <property type="entry name" value="SIGNAL PEPTIDASE I"/>
    <property type="match status" value="1"/>
</dbReference>
<reference evidence="9" key="1">
    <citation type="submission" date="2020-02" db="EMBL/GenBank/DDBJ databases">
        <authorList>
            <person name="Meier V. D."/>
        </authorList>
    </citation>
    <scope>NUCLEOTIDE SEQUENCE</scope>
    <source>
        <strain evidence="9">AVDCRST_MAG74</strain>
    </source>
</reference>
<dbReference type="AlphaFoldDB" id="A0A6J4P728"/>
<dbReference type="Pfam" id="PF10502">
    <property type="entry name" value="Peptidase_S26"/>
    <property type="match status" value="1"/>
</dbReference>
<evidence type="ECO:0000256" key="4">
    <source>
        <dbReference type="ARBA" id="ARBA00019232"/>
    </source>
</evidence>
<keyword evidence="7" id="KW-0472">Membrane</keyword>
<evidence type="ECO:0000256" key="2">
    <source>
        <dbReference type="ARBA" id="ARBA00009370"/>
    </source>
</evidence>
<evidence type="ECO:0000256" key="5">
    <source>
        <dbReference type="ARBA" id="ARBA00022801"/>
    </source>
</evidence>
<dbReference type="PANTHER" id="PTHR43390:SF1">
    <property type="entry name" value="CHLOROPLAST PROCESSING PEPTIDASE"/>
    <property type="match status" value="1"/>
</dbReference>
<dbReference type="EC" id="3.4.21.89" evidence="3 7"/>
<dbReference type="InterPro" id="IPR019533">
    <property type="entry name" value="Peptidase_S26"/>
</dbReference>
<evidence type="ECO:0000259" key="8">
    <source>
        <dbReference type="Pfam" id="PF10502"/>
    </source>
</evidence>
<feature type="domain" description="Peptidase S26" evidence="8">
    <location>
        <begin position="25"/>
        <end position="248"/>
    </location>
</feature>
<comment type="subcellular location">
    <subcellularLocation>
        <location evidence="7">Membrane</location>
        <topology evidence="7">Single-pass type II membrane protein</topology>
    </subcellularLocation>
</comment>
<feature type="active site" evidence="6">
    <location>
        <position position="122"/>
    </location>
</feature>
<organism evidence="9">
    <name type="scientific">uncultured Pyrinomonadaceae bacterium</name>
    <dbReference type="NCBI Taxonomy" id="2283094"/>
    <lineage>
        <taxon>Bacteria</taxon>
        <taxon>Pseudomonadati</taxon>
        <taxon>Acidobacteriota</taxon>
        <taxon>Blastocatellia</taxon>
        <taxon>Blastocatellales</taxon>
        <taxon>Pyrinomonadaceae</taxon>
        <taxon>environmental samples</taxon>
    </lineage>
</organism>